<evidence type="ECO:0000313" key="3">
    <source>
        <dbReference type="Proteomes" id="UP001358586"/>
    </source>
</evidence>
<gene>
    <name evidence="2" type="ORF">PVK06_035188</name>
</gene>
<accession>A0ABR0NIA8</accession>
<feature type="compositionally biased region" description="Polar residues" evidence="1">
    <location>
        <begin position="20"/>
        <end position="36"/>
    </location>
</feature>
<feature type="region of interest" description="Disordered" evidence="1">
    <location>
        <begin position="20"/>
        <end position="43"/>
    </location>
</feature>
<organism evidence="2 3">
    <name type="scientific">Gossypium arboreum</name>
    <name type="common">Tree cotton</name>
    <name type="synonym">Gossypium nanking</name>
    <dbReference type="NCBI Taxonomy" id="29729"/>
    <lineage>
        <taxon>Eukaryota</taxon>
        <taxon>Viridiplantae</taxon>
        <taxon>Streptophyta</taxon>
        <taxon>Embryophyta</taxon>
        <taxon>Tracheophyta</taxon>
        <taxon>Spermatophyta</taxon>
        <taxon>Magnoliopsida</taxon>
        <taxon>eudicotyledons</taxon>
        <taxon>Gunneridae</taxon>
        <taxon>Pentapetalae</taxon>
        <taxon>rosids</taxon>
        <taxon>malvids</taxon>
        <taxon>Malvales</taxon>
        <taxon>Malvaceae</taxon>
        <taxon>Malvoideae</taxon>
        <taxon>Gossypium</taxon>
    </lineage>
</organism>
<sequence>MNYLKQQQNLNEQQQEVSIYPNSKNTGQHWQRNSGSRLKVKHPVESQGKVVKEVVHRLETKGGREIIPKPIMLWRLKLMLGRMLSCTNLTNGGARAQVDDKRRNEELKIKEKAKKIRATGVVPFTCLCF</sequence>
<evidence type="ECO:0000256" key="1">
    <source>
        <dbReference type="SAM" id="MobiDB-lite"/>
    </source>
</evidence>
<proteinExistence type="predicted"/>
<dbReference type="EMBL" id="JARKNE010000010">
    <property type="protein sequence ID" value="KAK5793999.1"/>
    <property type="molecule type" value="Genomic_DNA"/>
</dbReference>
<keyword evidence="3" id="KW-1185">Reference proteome</keyword>
<reference evidence="2 3" key="1">
    <citation type="submission" date="2023-03" db="EMBL/GenBank/DDBJ databases">
        <title>WGS of Gossypium arboreum.</title>
        <authorList>
            <person name="Yu D."/>
        </authorList>
    </citation>
    <scope>NUCLEOTIDE SEQUENCE [LARGE SCALE GENOMIC DNA]</scope>
    <source>
        <tissue evidence="2">Leaf</tissue>
    </source>
</reference>
<name>A0ABR0NIA8_GOSAR</name>
<evidence type="ECO:0000313" key="2">
    <source>
        <dbReference type="EMBL" id="KAK5793999.1"/>
    </source>
</evidence>
<comment type="caution">
    <text evidence="2">The sequence shown here is derived from an EMBL/GenBank/DDBJ whole genome shotgun (WGS) entry which is preliminary data.</text>
</comment>
<dbReference type="Proteomes" id="UP001358586">
    <property type="component" value="Chromosome 10"/>
</dbReference>
<protein>
    <submittedName>
        <fullName evidence="2">Uncharacterized protein</fullName>
    </submittedName>
</protein>